<reference evidence="3" key="1">
    <citation type="journal article" date="2020" name="Nature">
        <title>Giant virus diversity and host interactions through global metagenomics.</title>
        <authorList>
            <person name="Schulz F."/>
            <person name="Roux S."/>
            <person name="Paez-Espino D."/>
            <person name="Jungbluth S."/>
            <person name="Walsh D.A."/>
            <person name="Denef V.J."/>
            <person name="McMahon K.D."/>
            <person name="Konstantinidis K.T."/>
            <person name="Eloe-Fadrosh E.A."/>
            <person name="Kyrpides N.C."/>
            <person name="Woyke T."/>
        </authorList>
    </citation>
    <scope>NUCLEOTIDE SEQUENCE</scope>
    <source>
        <strain evidence="3">GVMAG-M-3300013006-15</strain>
    </source>
</reference>
<feature type="transmembrane region" description="Helical" evidence="2">
    <location>
        <begin position="74"/>
        <end position="94"/>
    </location>
</feature>
<dbReference type="AlphaFoldDB" id="A0A6C0BKA0"/>
<keyword evidence="2" id="KW-0812">Transmembrane</keyword>
<feature type="region of interest" description="Disordered" evidence="1">
    <location>
        <begin position="288"/>
        <end position="309"/>
    </location>
</feature>
<accession>A0A6C0BKA0</accession>
<protein>
    <recommendedName>
        <fullName evidence="4">SLATT domain-containing protein</fullName>
    </recommendedName>
</protein>
<keyword evidence="2" id="KW-1133">Transmembrane helix</keyword>
<feature type="compositionally biased region" description="Basic and acidic residues" evidence="1">
    <location>
        <begin position="15"/>
        <end position="26"/>
    </location>
</feature>
<dbReference type="EMBL" id="MN739163">
    <property type="protein sequence ID" value="QHS91753.1"/>
    <property type="molecule type" value="Genomic_DNA"/>
</dbReference>
<sequence length="409" mass="44599">MSDLMTHASPPKNDSPPKADGEKKPTVPEPPKVKKFLNGWTPELDDLMAEWADKAACYRWMHERTEKLFSARNSWITIPVIILSTLTGTANFGLNSIFGDNEQNAHYATLAIGGVSIIAGIITTLGNFLRYAQGSEAHRVSSISWGKFNRLITVELRINPNERMDSMSFLKICRIELDRLIEQSPPIPDSVIAAFRSEFGSSLEVKKPDIAAAIEHTKAFKDNGARLKKMAAEAAIMVQQKKGVLRQLVVSDIDVRIREENDRMKAELKPMLEAIAKKAAADTLRSMNLGGRGTRESSPDPPGNRGATLSTSIHAKKAAEIKNELTRMASSGVVSLMKSQFKIGDGLPISFTAPQPNVIGLQVEEESEEEQAPASIIVDVSGSPSDISGNGDIGIEIQPKDDKDTIVSL</sequence>
<evidence type="ECO:0000256" key="2">
    <source>
        <dbReference type="SAM" id="Phobius"/>
    </source>
</evidence>
<feature type="transmembrane region" description="Helical" evidence="2">
    <location>
        <begin position="106"/>
        <end position="129"/>
    </location>
</feature>
<dbReference type="NCBIfam" id="NF033632">
    <property type="entry name" value="SLATT_4"/>
    <property type="match status" value="1"/>
</dbReference>
<evidence type="ECO:0008006" key="4">
    <source>
        <dbReference type="Google" id="ProtNLM"/>
    </source>
</evidence>
<evidence type="ECO:0000313" key="3">
    <source>
        <dbReference type="EMBL" id="QHS91753.1"/>
    </source>
</evidence>
<feature type="region of interest" description="Disordered" evidence="1">
    <location>
        <begin position="365"/>
        <end position="409"/>
    </location>
</feature>
<proteinExistence type="predicted"/>
<evidence type="ECO:0000256" key="1">
    <source>
        <dbReference type="SAM" id="MobiDB-lite"/>
    </source>
</evidence>
<name>A0A6C0BKA0_9ZZZZ</name>
<organism evidence="3">
    <name type="scientific">viral metagenome</name>
    <dbReference type="NCBI Taxonomy" id="1070528"/>
    <lineage>
        <taxon>unclassified sequences</taxon>
        <taxon>metagenomes</taxon>
        <taxon>organismal metagenomes</taxon>
    </lineage>
</organism>
<keyword evidence="2" id="KW-0472">Membrane</keyword>
<feature type="compositionally biased region" description="Basic and acidic residues" evidence="1">
    <location>
        <begin position="398"/>
        <end position="409"/>
    </location>
</feature>
<feature type="region of interest" description="Disordered" evidence="1">
    <location>
        <begin position="1"/>
        <end position="32"/>
    </location>
</feature>